<accession>A0A7R9QGC6</accession>
<feature type="non-terminal residue" evidence="10">
    <location>
        <position position="178"/>
    </location>
</feature>
<evidence type="ECO:0000256" key="8">
    <source>
        <dbReference type="PROSITE-ProRule" id="PRU00042"/>
    </source>
</evidence>
<dbReference type="InterPro" id="IPR051061">
    <property type="entry name" value="Zinc_finger_trans_reg"/>
</dbReference>
<dbReference type="EMBL" id="OC883273">
    <property type="protein sequence ID" value="CAD7643195.1"/>
    <property type="molecule type" value="Genomic_DNA"/>
</dbReference>
<dbReference type="Proteomes" id="UP000759131">
    <property type="component" value="Unassembled WGS sequence"/>
</dbReference>
<proteinExistence type="predicted"/>
<feature type="domain" description="C2H2-type" evidence="9">
    <location>
        <begin position="28"/>
        <end position="58"/>
    </location>
</feature>
<dbReference type="OrthoDB" id="6537512at2759"/>
<dbReference type="GO" id="GO:0005634">
    <property type="term" value="C:nucleus"/>
    <property type="evidence" value="ECO:0007669"/>
    <property type="project" value="UniProtKB-SubCell"/>
</dbReference>
<evidence type="ECO:0000256" key="2">
    <source>
        <dbReference type="ARBA" id="ARBA00022723"/>
    </source>
</evidence>
<keyword evidence="2" id="KW-0479">Metal-binding</keyword>
<reference evidence="10" key="1">
    <citation type="submission" date="2020-11" db="EMBL/GenBank/DDBJ databases">
        <authorList>
            <person name="Tran Van P."/>
        </authorList>
    </citation>
    <scope>NUCLEOTIDE SEQUENCE</scope>
</reference>
<dbReference type="GO" id="GO:0008270">
    <property type="term" value="F:zinc ion binding"/>
    <property type="evidence" value="ECO:0007669"/>
    <property type="project" value="UniProtKB-KW"/>
</dbReference>
<dbReference type="PANTHER" id="PTHR46179">
    <property type="entry name" value="ZINC FINGER PROTEIN"/>
    <property type="match status" value="1"/>
</dbReference>
<keyword evidence="7" id="KW-0539">Nucleus</keyword>
<keyword evidence="4" id="KW-0862">Zinc</keyword>
<evidence type="ECO:0000256" key="7">
    <source>
        <dbReference type="ARBA" id="ARBA00023242"/>
    </source>
</evidence>
<keyword evidence="5" id="KW-0805">Transcription regulation</keyword>
<dbReference type="AlphaFoldDB" id="A0A7R9QGC6"/>
<organism evidence="10">
    <name type="scientific">Medioppia subpectinata</name>
    <dbReference type="NCBI Taxonomy" id="1979941"/>
    <lineage>
        <taxon>Eukaryota</taxon>
        <taxon>Metazoa</taxon>
        <taxon>Ecdysozoa</taxon>
        <taxon>Arthropoda</taxon>
        <taxon>Chelicerata</taxon>
        <taxon>Arachnida</taxon>
        <taxon>Acari</taxon>
        <taxon>Acariformes</taxon>
        <taxon>Sarcoptiformes</taxon>
        <taxon>Oribatida</taxon>
        <taxon>Brachypylina</taxon>
        <taxon>Oppioidea</taxon>
        <taxon>Oppiidae</taxon>
        <taxon>Medioppia</taxon>
    </lineage>
</organism>
<dbReference type="SMART" id="SM00355">
    <property type="entry name" value="ZnF_C2H2"/>
    <property type="match status" value="3"/>
</dbReference>
<dbReference type="InterPro" id="IPR013087">
    <property type="entry name" value="Znf_C2H2_type"/>
</dbReference>
<name>A0A7R9QGC6_9ACAR</name>
<evidence type="ECO:0000256" key="3">
    <source>
        <dbReference type="ARBA" id="ARBA00022771"/>
    </source>
</evidence>
<sequence length="178" mass="20278">MSSSDSQSLTYESILESFGRQFRSKKSLICDYSECNKTFGTQSRLDGHKRRRHGVEDNIPRELIGNSTDAKVELMTAHNDSQPQPMATPTDRPVLLKVNTSLYECPHEGCGHSYDTKRRLKRHRLSVLSNAGQQCVHSSIASPVKQYDCIDKDCDQWFDTIRALKRHRRAVHSATGRQ</sequence>
<evidence type="ECO:0000256" key="5">
    <source>
        <dbReference type="ARBA" id="ARBA00023015"/>
    </source>
</evidence>
<feature type="domain" description="C2H2-type" evidence="9">
    <location>
        <begin position="147"/>
        <end position="177"/>
    </location>
</feature>
<dbReference type="GO" id="GO:0006357">
    <property type="term" value="P:regulation of transcription by RNA polymerase II"/>
    <property type="evidence" value="ECO:0007669"/>
    <property type="project" value="TreeGrafter"/>
</dbReference>
<keyword evidence="6" id="KW-0804">Transcription</keyword>
<dbReference type="PROSITE" id="PS00028">
    <property type="entry name" value="ZINC_FINGER_C2H2_1"/>
    <property type="match status" value="2"/>
</dbReference>
<evidence type="ECO:0000313" key="11">
    <source>
        <dbReference type="Proteomes" id="UP000759131"/>
    </source>
</evidence>
<keyword evidence="11" id="KW-1185">Reference proteome</keyword>
<dbReference type="PROSITE" id="PS50157">
    <property type="entry name" value="ZINC_FINGER_C2H2_2"/>
    <property type="match status" value="2"/>
</dbReference>
<gene>
    <name evidence="10" type="ORF">OSB1V03_LOCUS19479</name>
</gene>
<evidence type="ECO:0000256" key="4">
    <source>
        <dbReference type="ARBA" id="ARBA00022833"/>
    </source>
</evidence>
<protein>
    <recommendedName>
        <fullName evidence="9">C2H2-type domain-containing protein</fullName>
    </recommendedName>
</protein>
<dbReference type="EMBL" id="CAJPIZ010028698">
    <property type="protein sequence ID" value="CAG2119531.1"/>
    <property type="molecule type" value="Genomic_DNA"/>
</dbReference>
<evidence type="ECO:0000313" key="10">
    <source>
        <dbReference type="EMBL" id="CAD7643195.1"/>
    </source>
</evidence>
<dbReference type="Gene3D" id="3.30.160.60">
    <property type="entry name" value="Classic Zinc Finger"/>
    <property type="match status" value="2"/>
</dbReference>
<keyword evidence="3 8" id="KW-0863">Zinc-finger</keyword>
<dbReference type="PANTHER" id="PTHR46179:SF13">
    <property type="entry name" value="C2H2-TYPE DOMAIN-CONTAINING PROTEIN"/>
    <property type="match status" value="1"/>
</dbReference>
<evidence type="ECO:0000256" key="6">
    <source>
        <dbReference type="ARBA" id="ARBA00023163"/>
    </source>
</evidence>
<evidence type="ECO:0000256" key="1">
    <source>
        <dbReference type="ARBA" id="ARBA00004123"/>
    </source>
</evidence>
<evidence type="ECO:0000259" key="9">
    <source>
        <dbReference type="PROSITE" id="PS50157"/>
    </source>
</evidence>
<comment type="subcellular location">
    <subcellularLocation>
        <location evidence="1">Nucleus</location>
    </subcellularLocation>
</comment>